<feature type="compositionally biased region" description="Acidic residues" evidence="1">
    <location>
        <begin position="694"/>
        <end position="718"/>
    </location>
</feature>
<evidence type="ECO:0000259" key="2">
    <source>
        <dbReference type="SMART" id="SM00976"/>
    </source>
</evidence>
<feature type="region of interest" description="Disordered" evidence="1">
    <location>
        <begin position="1025"/>
        <end position="1321"/>
    </location>
</feature>
<name>A0ABQ8RTR5_FUSEQ</name>
<feature type="compositionally biased region" description="Basic and acidic residues" evidence="1">
    <location>
        <begin position="823"/>
        <end position="835"/>
    </location>
</feature>
<feature type="compositionally biased region" description="Acidic residues" evidence="1">
    <location>
        <begin position="558"/>
        <end position="570"/>
    </location>
</feature>
<dbReference type="CDD" id="cd04497">
    <property type="entry name" value="hPOT1_OB1_like"/>
    <property type="match status" value="1"/>
</dbReference>
<feature type="compositionally biased region" description="Acidic residues" evidence="1">
    <location>
        <begin position="1047"/>
        <end position="1059"/>
    </location>
</feature>
<protein>
    <recommendedName>
        <fullName evidence="2">Telomeric single stranded DNA binding POT1/Cdc13 domain-containing protein</fullName>
    </recommendedName>
</protein>
<feature type="compositionally biased region" description="Basic and acidic residues" evidence="1">
    <location>
        <begin position="754"/>
        <end position="767"/>
    </location>
</feature>
<proteinExistence type="predicted"/>
<comment type="caution">
    <text evidence="3">The sequence shown here is derived from an EMBL/GenBank/DDBJ whole genome shotgun (WGS) entry which is preliminary data.</text>
</comment>
<feature type="compositionally biased region" description="Polar residues" evidence="1">
    <location>
        <begin position="1082"/>
        <end position="1097"/>
    </location>
</feature>
<feature type="compositionally biased region" description="Acidic residues" evidence="1">
    <location>
        <begin position="619"/>
        <end position="651"/>
    </location>
</feature>
<organism evidence="3 4">
    <name type="scientific">Fusarium equiseti</name>
    <name type="common">Fusarium scirpi</name>
    <dbReference type="NCBI Taxonomy" id="61235"/>
    <lineage>
        <taxon>Eukaryota</taxon>
        <taxon>Fungi</taxon>
        <taxon>Dikarya</taxon>
        <taxon>Ascomycota</taxon>
        <taxon>Pezizomycotina</taxon>
        <taxon>Sordariomycetes</taxon>
        <taxon>Hypocreomycetidae</taxon>
        <taxon>Hypocreales</taxon>
        <taxon>Nectriaceae</taxon>
        <taxon>Fusarium</taxon>
        <taxon>Fusarium incarnatum-equiseti species complex</taxon>
    </lineage>
</organism>
<dbReference type="InterPro" id="IPR012340">
    <property type="entry name" value="NA-bd_OB-fold"/>
</dbReference>
<feature type="compositionally biased region" description="Basic and acidic residues" evidence="1">
    <location>
        <begin position="547"/>
        <end position="557"/>
    </location>
</feature>
<dbReference type="EMBL" id="JAOQBH010000001">
    <property type="protein sequence ID" value="KAJ4141332.1"/>
    <property type="molecule type" value="Genomic_DNA"/>
</dbReference>
<accession>A0ABQ8RTR5</accession>
<dbReference type="SUPFAM" id="SSF50249">
    <property type="entry name" value="Nucleic acid-binding proteins"/>
    <property type="match status" value="1"/>
</dbReference>
<evidence type="ECO:0000256" key="1">
    <source>
        <dbReference type="SAM" id="MobiDB-lite"/>
    </source>
</evidence>
<feature type="compositionally biased region" description="Polar residues" evidence="1">
    <location>
        <begin position="1301"/>
        <end position="1321"/>
    </location>
</feature>
<feature type="compositionally biased region" description="Acidic residues" evidence="1">
    <location>
        <begin position="583"/>
        <end position="611"/>
    </location>
</feature>
<gene>
    <name evidence="3" type="ORF">NW768_000543</name>
</gene>
<evidence type="ECO:0000313" key="4">
    <source>
        <dbReference type="Proteomes" id="UP001152024"/>
    </source>
</evidence>
<dbReference type="Gene3D" id="2.40.50.140">
    <property type="entry name" value="Nucleic acid-binding proteins"/>
    <property type="match status" value="1"/>
</dbReference>
<feature type="compositionally biased region" description="Basic and acidic residues" evidence="1">
    <location>
        <begin position="680"/>
        <end position="693"/>
    </location>
</feature>
<feature type="region of interest" description="Disordered" evidence="1">
    <location>
        <begin position="469"/>
        <end position="875"/>
    </location>
</feature>
<dbReference type="SMART" id="SM00976">
    <property type="entry name" value="Telo_bind"/>
    <property type="match status" value="1"/>
</dbReference>
<sequence length="1520" mass="166316">MNDSQPTNSLLDQGEAIPIAQLNPESSGQDNQVIYGTITITWPFSILTKSIAFLLAERDFRLRRENGQVRVRFHGAAAKAISEASLGAGDEIRVSLKGGHWEKNETQTQIAGSTIAWQLEFTNRLVIGIRRPDTEKETLLDIDAPAAESEIAVNDQAQNTDPADTILEEPATPGPPTPELILPAKRNATSTLEPFEYASPAFLKRARVSYGSLFEGGLDMFDDDMSKKTKSKKRSRFSLPGNAWRYASRSPSPEPDDVPEEQDEEEPEANGDIENTVMDTPSRPAMVDQGSQTADVDFTPMASVQVLAEAKPGFGFAQMTPTPFARTRPFGSDNPAMNQPMHFEGGSTTPHGIPLESHQSLLDQQPNHIDTDMAFTFTPQTVLFPQEPRLFPAQNDIPNSPSRTTGAEDYPAALLEVDPDLSNPVDTLMGFTAHESQSVAGQQNPFATESALDPTFTTAAQPIQNPWATEMLPGSRSANASSDAENPVEILSSSPSRDSSAYREVSPSRENTDMDVTANASPEPMLEDPASEVERYRDGGDEPGDDYDLRKYSRTHDDDDDVDTSEEDPDLNNGDPETQILNPEEDDEDVDEDVVNQEDYLDQASDEYGEETYERFGGDEEDYEGSEDDAEGDYYSEEEDYTDDEEDEEGDAQVHPPVAPATREPVFIDLLSDSEDENEQPPKVEPEAMKHEDGQEEEEEEEEHESEASEEGEPEPEVEAAANPKNVEKEKPLAASGGKADNETAEQPQLSYKVTEDDGPPRNEPSIEKVQQSIDVPAQEEPLTTGGQPQPEQKAEKKPTPVDAAPEDTEMNAPTPKESSQAPKDENVTLGEFKKTGSLSETVLAVEETNEAMDVDATPDVPMQETAEPKETEKPVLAENAATVSQMTQTTMKDIQEDSASIQVTVTPEESLTQLHTISQDSAKSPKIVSVRASSVDGAAAKLDKEAVGEIQESSESHDAVMLDVSSGDALKEPIAEAVEEDTEQQSTKDGQVSPPPTQISKEQTIQDSIHVSVHEHDQHLPTLGETQQVIEPEVLDTLQAVTDENHSDEEDADPEDQIMSEILQHSPVRPGTHLEIDPTMFSPTASESKLPTQTEQPKGAQGKTALQSDPAPEVVASKPLRSRRHKHNAESDDDDQDDPSMALITATPALGPVDSGSKHSSPDTTRPSSRTRSRTHRDDPSIQLAGGSGQAESRNKRKRKATDEESVASMDRDDPSIQLAGASVQADTKNKRKKKATDDESIASVDNSPPGSQRVLRSRNDHGDPSILLAKGSSPSTRQTRSHRTPDPKHETPRRETRSVSRSFQLQEESPDASFTSLKSPSIAGSFATVPEDAEEDVKTLKLRLVKTLRVDLPDFLSLKSLRGNINKMTDVLAVVTKTPPQPHRPKHGPRDFMLTLSLTDPSTAPTQVRVAHIFRPHLTSLPEVESGDVILLRRFKVVSMKGRDFGVRSEDSSSWAVSKPNDGQILSQVKGPPIETTPEEIEYAKGLRHWWSLQDDSAMNKIETASRKVTEAGKENAK</sequence>
<dbReference type="InterPro" id="IPR011564">
    <property type="entry name" value="Telomer_end-bd_POT1/Cdc13"/>
</dbReference>
<dbReference type="Proteomes" id="UP001152024">
    <property type="component" value="Unassembled WGS sequence"/>
</dbReference>
<feature type="region of interest" description="Disordered" evidence="1">
    <location>
        <begin position="938"/>
        <end position="1006"/>
    </location>
</feature>
<feature type="region of interest" description="Disordered" evidence="1">
    <location>
        <begin position="219"/>
        <end position="278"/>
    </location>
</feature>
<feature type="domain" description="Telomeric single stranded DNA binding POT1/Cdc13" evidence="2">
    <location>
        <begin position="1357"/>
        <end position="1494"/>
    </location>
</feature>
<dbReference type="Pfam" id="PF02765">
    <property type="entry name" value="POT1"/>
    <property type="match status" value="1"/>
</dbReference>
<keyword evidence="4" id="KW-1185">Reference proteome</keyword>
<feature type="compositionally biased region" description="Acidic residues" evidence="1">
    <location>
        <begin position="254"/>
        <end position="271"/>
    </location>
</feature>
<reference evidence="3" key="1">
    <citation type="submission" date="2022-09" db="EMBL/GenBank/DDBJ databases">
        <title>Fusarium specimens isolated from Avocado Roots.</title>
        <authorList>
            <person name="Stajich J."/>
            <person name="Roper C."/>
            <person name="Heimlech-Rivalta G."/>
        </authorList>
    </citation>
    <scope>NUCLEOTIDE SEQUENCE</scope>
    <source>
        <strain evidence="3">CF00095</strain>
    </source>
</reference>
<feature type="compositionally biased region" description="Basic and acidic residues" evidence="1">
    <location>
        <begin position="1285"/>
        <end position="1300"/>
    </location>
</feature>
<evidence type="ECO:0000313" key="3">
    <source>
        <dbReference type="EMBL" id="KAJ4141332.1"/>
    </source>
</evidence>